<dbReference type="HAMAP" id="MF_00528">
    <property type="entry name" value="Maf"/>
    <property type="match status" value="1"/>
</dbReference>
<keyword evidence="3 4" id="KW-0546">Nucleotide metabolism</keyword>
<evidence type="ECO:0000256" key="1">
    <source>
        <dbReference type="ARBA" id="ARBA00001968"/>
    </source>
</evidence>
<dbReference type="GO" id="GO:0005737">
    <property type="term" value="C:cytoplasm"/>
    <property type="evidence" value="ECO:0007669"/>
    <property type="project" value="UniProtKB-SubCell"/>
</dbReference>
<protein>
    <recommendedName>
        <fullName evidence="4">dTTP/UTP pyrophosphatase</fullName>
        <shortName evidence="4">dTTPase/UTPase</shortName>
        <ecNumber evidence="4">3.6.1.9</ecNumber>
    </recommendedName>
    <alternativeName>
        <fullName evidence="4">Nucleoside triphosphate pyrophosphatase</fullName>
    </alternativeName>
    <alternativeName>
        <fullName evidence="4">Nucleotide pyrophosphatase</fullName>
        <shortName evidence="4">Nucleotide PPase</shortName>
    </alternativeName>
</protein>
<name>A0AB74UIA8_9GAMM</name>
<dbReference type="InterPro" id="IPR029001">
    <property type="entry name" value="ITPase-like_fam"/>
</dbReference>
<evidence type="ECO:0000256" key="2">
    <source>
        <dbReference type="ARBA" id="ARBA00022801"/>
    </source>
</evidence>
<dbReference type="GO" id="GO:0009117">
    <property type="term" value="P:nucleotide metabolic process"/>
    <property type="evidence" value="ECO:0007669"/>
    <property type="project" value="UniProtKB-KW"/>
</dbReference>
<keyword evidence="2 4" id="KW-0378">Hydrolase</keyword>
<dbReference type="SUPFAM" id="SSF52972">
    <property type="entry name" value="ITPase-like"/>
    <property type="match status" value="1"/>
</dbReference>
<proteinExistence type="inferred from homology"/>
<dbReference type="CDD" id="cd00555">
    <property type="entry name" value="Maf"/>
    <property type="match status" value="1"/>
</dbReference>
<keyword evidence="4" id="KW-0963">Cytoplasm</keyword>
<gene>
    <name evidence="5" type="ORF">ABV408_07340</name>
</gene>
<feature type="site" description="Important for substrate specificity" evidence="4">
    <location>
        <position position="162"/>
    </location>
</feature>
<comment type="catalytic activity">
    <reaction evidence="4">
        <text>UTP + H2O = UMP + diphosphate + H(+)</text>
        <dbReference type="Rhea" id="RHEA:29395"/>
        <dbReference type="ChEBI" id="CHEBI:15377"/>
        <dbReference type="ChEBI" id="CHEBI:15378"/>
        <dbReference type="ChEBI" id="CHEBI:33019"/>
        <dbReference type="ChEBI" id="CHEBI:46398"/>
        <dbReference type="ChEBI" id="CHEBI:57865"/>
        <dbReference type="EC" id="3.6.1.9"/>
    </reaction>
</comment>
<dbReference type="PANTHER" id="PTHR43213:SF5">
    <property type="entry name" value="BIFUNCTIONAL DTTP_UTP PYROPHOSPHATASE_METHYLTRANSFERASE PROTEIN-RELATED"/>
    <property type="match status" value="1"/>
</dbReference>
<comment type="cofactor">
    <cofactor evidence="1 4">
        <name>a divalent metal cation</name>
        <dbReference type="ChEBI" id="CHEBI:60240"/>
    </cofactor>
</comment>
<feature type="active site" description="Proton acceptor" evidence="4">
    <location>
        <position position="79"/>
    </location>
</feature>
<dbReference type="Gene3D" id="3.90.950.10">
    <property type="match status" value="1"/>
</dbReference>
<sequence length="199" mass="21275">MSSPSCSPHVTTPVLRLASASPRRRELLASIGIAVEVAPADIDESRDHDETPETFVSRLAREKALAGHAGSALPTLGADTVVVCDDEVFGKPRDLAHACTMWRALSGREHRVLSAVALIGPRGLLECRVVTRVWLRTLSEAEMAAYWATGEPADKAGGYAVQGRAAIFVERLEGSYSAVVGLPLHETAELLEAQGIRVL</sequence>
<comment type="function">
    <text evidence="4">Nucleoside triphosphate pyrophosphatase that hydrolyzes dTTP and UTP. May have a dual role in cell division arrest and in preventing the incorporation of modified nucleotides into cellular nucleic acids.</text>
</comment>
<dbReference type="EMBL" id="CP159578">
    <property type="protein sequence ID" value="XCJ80987.1"/>
    <property type="molecule type" value="Genomic_DNA"/>
</dbReference>
<comment type="subcellular location">
    <subcellularLocation>
        <location evidence="4">Cytoplasm</location>
    </subcellularLocation>
</comment>
<dbReference type="PIRSF" id="PIRSF006305">
    <property type="entry name" value="Maf"/>
    <property type="match status" value="1"/>
</dbReference>
<comment type="caution">
    <text evidence="4">Lacks conserved residue(s) required for the propagation of feature annotation.</text>
</comment>
<reference evidence="5" key="1">
    <citation type="submission" date="2024-06" db="EMBL/GenBank/DDBJ databases">
        <title>Complete genome of Salinicola endophyticus HNIBRBA4755.</title>
        <authorList>
            <person name="Shin S.Y."/>
            <person name="Kang H."/>
            <person name="Song J."/>
        </authorList>
    </citation>
    <scope>NUCLEOTIDE SEQUENCE</scope>
    <source>
        <strain evidence="5">HNIBRBA4755</strain>
    </source>
</reference>
<accession>A0AB74UIA8</accession>
<evidence type="ECO:0000256" key="3">
    <source>
        <dbReference type="ARBA" id="ARBA00023080"/>
    </source>
</evidence>
<feature type="site" description="Important for substrate specificity" evidence="4">
    <location>
        <position position="23"/>
    </location>
</feature>
<dbReference type="GO" id="GO:0047429">
    <property type="term" value="F:nucleoside triphosphate diphosphatase activity"/>
    <property type="evidence" value="ECO:0007669"/>
    <property type="project" value="UniProtKB-EC"/>
</dbReference>
<dbReference type="EC" id="3.6.1.9" evidence="4"/>
<feature type="site" description="Important for substrate specificity" evidence="4">
    <location>
        <position position="80"/>
    </location>
</feature>
<evidence type="ECO:0000313" key="5">
    <source>
        <dbReference type="EMBL" id="XCJ80987.1"/>
    </source>
</evidence>
<dbReference type="PANTHER" id="PTHR43213">
    <property type="entry name" value="BIFUNCTIONAL DTTP/UTP PYROPHOSPHATASE/METHYLTRANSFERASE PROTEIN-RELATED"/>
    <property type="match status" value="1"/>
</dbReference>
<dbReference type="InterPro" id="IPR003697">
    <property type="entry name" value="Maf-like"/>
</dbReference>
<dbReference type="AlphaFoldDB" id="A0AB74UIA8"/>
<comment type="catalytic activity">
    <reaction evidence="4">
        <text>dTTP + H2O = dTMP + diphosphate + H(+)</text>
        <dbReference type="Rhea" id="RHEA:28534"/>
        <dbReference type="ChEBI" id="CHEBI:15377"/>
        <dbReference type="ChEBI" id="CHEBI:15378"/>
        <dbReference type="ChEBI" id="CHEBI:33019"/>
        <dbReference type="ChEBI" id="CHEBI:37568"/>
        <dbReference type="ChEBI" id="CHEBI:63528"/>
        <dbReference type="EC" id="3.6.1.9"/>
    </reaction>
</comment>
<dbReference type="Pfam" id="PF02545">
    <property type="entry name" value="Maf"/>
    <property type="match status" value="1"/>
</dbReference>
<comment type="similarity">
    <text evidence="4">Belongs to the Maf family. YhdE subfamily.</text>
</comment>
<dbReference type="NCBIfam" id="TIGR00172">
    <property type="entry name" value="maf"/>
    <property type="match status" value="1"/>
</dbReference>
<evidence type="ECO:0000256" key="4">
    <source>
        <dbReference type="HAMAP-Rule" id="MF_00528"/>
    </source>
</evidence>
<organism evidence="5">
    <name type="scientific">Salinicola endophyticus</name>
    <dbReference type="NCBI Taxonomy" id="1949083"/>
    <lineage>
        <taxon>Bacteria</taxon>
        <taxon>Pseudomonadati</taxon>
        <taxon>Pseudomonadota</taxon>
        <taxon>Gammaproteobacteria</taxon>
        <taxon>Oceanospirillales</taxon>
        <taxon>Halomonadaceae</taxon>
        <taxon>Salinicola</taxon>
    </lineage>
</organism>